<organism evidence="1 2">
    <name type="scientific">Fasciolopsis buskii</name>
    <dbReference type="NCBI Taxonomy" id="27845"/>
    <lineage>
        <taxon>Eukaryota</taxon>
        <taxon>Metazoa</taxon>
        <taxon>Spiralia</taxon>
        <taxon>Lophotrochozoa</taxon>
        <taxon>Platyhelminthes</taxon>
        <taxon>Trematoda</taxon>
        <taxon>Digenea</taxon>
        <taxon>Plagiorchiida</taxon>
        <taxon>Echinostomata</taxon>
        <taxon>Echinostomatoidea</taxon>
        <taxon>Fasciolidae</taxon>
        <taxon>Fasciolopsis</taxon>
    </lineage>
</organism>
<comment type="caution">
    <text evidence="1">The sequence shown here is derived from an EMBL/GenBank/DDBJ whole genome shotgun (WGS) entry which is preliminary data.</text>
</comment>
<sequence>MTLKSMSSCTRRSISRVSRIVESRSDNLSNPHRQLESDLVEDMIHFTSGSTQLTREQLMSMHRNRFTTVYQQDFQHPKQQLTKYHSELQLLPNSAEETRTIADQDGVHTNPEVIGWREEMSQLRKSVARLERFNENDQISAPRTRYGSSGPYKSIAVGVLPKGLNKVYLHMTGISTYQDEISSKVPSQLTTEDHYRPFIGCRRR</sequence>
<dbReference type="AlphaFoldDB" id="A0A8E0RRF3"/>
<name>A0A8E0RRF3_9TREM</name>
<dbReference type="OrthoDB" id="10555567at2759"/>
<protein>
    <submittedName>
        <fullName evidence="1">Uncharacterized protein</fullName>
    </submittedName>
</protein>
<keyword evidence="2" id="KW-1185">Reference proteome</keyword>
<dbReference type="Proteomes" id="UP000728185">
    <property type="component" value="Unassembled WGS sequence"/>
</dbReference>
<gene>
    <name evidence="1" type="ORF">FBUS_01157</name>
</gene>
<proteinExistence type="predicted"/>
<evidence type="ECO:0000313" key="2">
    <source>
        <dbReference type="Proteomes" id="UP000728185"/>
    </source>
</evidence>
<reference evidence="1" key="1">
    <citation type="submission" date="2019-05" db="EMBL/GenBank/DDBJ databases">
        <title>Annotation for the trematode Fasciolopsis buski.</title>
        <authorList>
            <person name="Choi Y.-J."/>
        </authorList>
    </citation>
    <scope>NUCLEOTIDE SEQUENCE</scope>
    <source>
        <strain evidence="1">HT</strain>
        <tissue evidence="1">Whole worm</tissue>
    </source>
</reference>
<evidence type="ECO:0000313" key="1">
    <source>
        <dbReference type="EMBL" id="KAA0185999.1"/>
    </source>
</evidence>
<dbReference type="EMBL" id="LUCM01010038">
    <property type="protein sequence ID" value="KAA0185999.1"/>
    <property type="molecule type" value="Genomic_DNA"/>
</dbReference>
<accession>A0A8E0RRF3</accession>